<protein>
    <submittedName>
        <fullName evidence="1">Uncharacterized protein</fullName>
    </submittedName>
</protein>
<organism evidence="1">
    <name type="scientific">viral metagenome</name>
    <dbReference type="NCBI Taxonomy" id="1070528"/>
    <lineage>
        <taxon>unclassified sequences</taxon>
        <taxon>metagenomes</taxon>
        <taxon>organismal metagenomes</taxon>
    </lineage>
</organism>
<reference evidence="1" key="1">
    <citation type="journal article" date="2020" name="Nature">
        <title>Giant virus diversity and host interactions through global metagenomics.</title>
        <authorList>
            <person name="Schulz F."/>
            <person name="Roux S."/>
            <person name="Paez-Espino D."/>
            <person name="Jungbluth S."/>
            <person name="Walsh D.A."/>
            <person name="Denef V.J."/>
            <person name="McMahon K.D."/>
            <person name="Konstantinidis K.T."/>
            <person name="Eloe-Fadrosh E.A."/>
            <person name="Kyrpides N.C."/>
            <person name="Woyke T."/>
        </authorList>
    </citation>
    <scope>NUCLEOTIDE SEQUENCE</scope>
    <source>
        <strain evidence="1">GVMAG-S-1021933-23</strain>
    </source>
</reference>
<dbReference type="EMBL" id="MN740593">
    <property type="protein sequence ID" value="QHS77883.1"/>
    <property type="molecule type" value="Genomic_DNA"/>
</dbReference>
<name>A0A6C0AEL5_9ZZZZ</name>
<proteinExistence type="predicted"/>
<dbReference type="AlphaFoldDB" id="A0A6C0AEL5"/>
<accession>A0A6C0AEL5</accession>
<sequence length="147" mass="18051">MEIKISEIPDFLKDSEFYKNLNLNSDEVPELNDEINNFMDFKEIFETLNYFHINKYPETFIEYYEKNSQEVFDSLDKNLFEHQELLKNLCHLKIKNDEQFLVVYKIIFLYKLKTKDYNINYNQNKLSIEEKLLMFFINNINLEKIFK</sequence>
<evidence type="ECO:0000313" key="1">
    <source>
        <dbReference type="EMBL" id="QHS77883.1"/>
    </source>
</evidence>